<dbReference type="GO" id="GO:0003677">
    <property type="term" value="F:DNA binding"/>
    <property type="evidence" value="ECO:0007669"/>
    <property type="project" value="UniProtKB-KW"/>
</dbReference>
<evidence type="ECO:0000256" key="4">
    <source>
        <dbReference type="SAM" id="MobiDB-lite"/>
    </source>
</evidence>
<dbReference type="SMART" id="SM00345">
    <property type="entry name" value="HTH_GNTR"/>
    <property type="match status" value="1"/>
</dbReference>
<dbReference type="Pfam" id="PF00392">
    <property type="entry name" value="GntR"/>
    <property type="match status" value="1"/>
</dbReference>
<gene>
    <name evidence="6" type="ORF">UA74_13340</name>
</gene>
<dbReference type="PANTHER" id="PTHR43537">
    <property type="entry name" value="TRANSCRIPTIONAL REGULATOR, GNTR FAMILY"/>
    <property type="match status" value="1"/>
</dbReference>
<dbReference type="InterPro" id="IPR036388">
    <property type="entry name" value="WH-like_DNA-bd_sf"/>
</dbReference>
<evidence type="ECO:0000313" key="6">
    <source>
        <dbReference type="EMBL" id="APU14726.1"/>
    </source>
</evidence>
<evidence type="ECO:0000256" key="2">
    <source>
        <dbReference type="ARBA" id="ARBA00023125"/>
    </source>
</evidence>
<keyword evidence="7" id="KW-1185">Reference proteome</keyword>
<name>A0AAC9LCD4_9PSEU</name>
<feature type="compositionally biased region" description="Low complexity" evidence="4">
    <location>
        <begin position="238"/>
        <end position="255"/>
    </location>
</feature>
<dbReference type="SMART" id="SM00895">
    <property type="entry name" value="FCD"/>
    <property type="match status" value="1"/>
</dbReference>
<evidence type="ECO:0000256" key="3">
    <source>
        <dbReference type="ARBA" id="ARBA00023163"/>
    </source>
</evidence>
<dbReference type="KEGG" id="acad:UA74_13340"/>
<dbReference type="Gene3D" id="1.20.120.530">
    <property type="entry name" value="GntR ligand-binding domain-like"/>
    <property type="match status" value="1"/>
</dbReference>
<dbReference type="Gene3D" id="1.10.10.10">
    <property type="entry name" value="Winged helix-like DNA-binding domain superfamily/Winged helix DNA-binding domain"/>
    <property type="match status" value="1"/>
</dbReference>
<dbReference type="InterPro" id="IPR011711">
    <property type="entry name" value="GntR_C"/>
</dbReference>
<feature type="domain" description="HTH gntR-type" evidence="5">
    <location>
        <begin position="7"/>
        <end position="74"/>
    </location>
</feature>
<reference evidence="7" key="1">
    <citation type="submission" date="2016-06" db="EMBL/GenBank/DDBJ databases">
        <title>Complete genome sequence of Actinoalloteichus fjordicus DSM 46855 (=ADI127-17), type strain of the new species Actinoalloteichus fjordicus.</title>
        <authorList>
            <person name="Ruckert C."/>
            <person name="Nouioui I."/>
            <person name="Willmese J."/>
            <person name="van Wezel G."/>
            <person name="Klenk H.-P."/>
            <person name="Kalinowski J."/>
            <person name="Zotchev S.B."/>
        </authorList>
    </citation>
    <scope>NUCLEOTIDE SEQUENCE [LARGE SCALE GENOMIC DNA]</scope>
    <source>
        <strain evidence="7">ADI127-7</strain>
    </source>
</reference>
<organism evidence="6 7">
    <name type="scientific">Actinoalloteichus fjordicus</name>
    <dbReference type="NCBI Taxonomy" id="1612552"/>
    <lineage>
        <taxon>Bacteria</taxon>
        <taxon>Bacillati</taxon>
        <taxon>Actinomycetota</taxon>
        <taxon>Actinomycetes</taxon>
        <taxon>Pseudonocardiales</taxon>
        <taxon>Pseudonocardiaceae</taxon>
        <taxon>Actinoalloteichus</taxon>
    </lineage>
</organism>
<dbReference type="Pfam" id="PF07729">
    <property type="entry name" value="FCD"/>
    <property type="match status" value="1"/>
</dbReference>
<dbReference type="InterPro" id="IPR036390">
    <property type="entry name" value="WH_DNA-bd_sf"/>
</dbReference>
<dbReference type="PROSITE" id="PS50949">
    <property type="entry name" value="HTH_GNTR"/>
    <property type="match status" value="1"/>
</dbReference>
<proteinExistence type="predicted"/>
<dbReference type="InterPro" id="IPR008920">
    <property type="entry name" value="TF_FadR/GntR_C"/>
</dbReference>
<dbReference type="EMBL" id="CP016076">
    <property type="protein sequence ID" value="APU14726.1"/>
    <property type="molecule type" value="Genomic_DNA"/>
</dbReference>
<sequence>MAAYIGRGVHGNTVELLGARIVSGAVGEGETLDLAGLSAELDLSITALREAIKVLTAKGLVDARQRRGTFVRPRATWNLLDVDVIRWQFAAGAADDFLRDLAEVRAVIEPAAARYAAARRTEDDLRALDEALAAMGRAVGGDPSSAADADLAWHRALLVATHNEMLVRMEIFIEPGLSERDRLVHQSGDDDPVPSHQAVLDAVRAADAEAAGAAMLALLAKSDSDLRRVTAGEGVAAPAASAQGASSPAAAPHAAAAERAESAAQATAARDAAPVAGANPETGPATPRTPAEADAAGTTPVAAGGAEGTPSQAASAAAPQTTALQTAAVEASAAGIESNERKSR</sequence>
<dbReference type="PANTHER" id="PTHR43537:SF44">
    <property type="entry name" value="GNTR FAMILY REGULATORY PROTEIN"/>
    <property type="match status" value="1"/>
</dbReference>
<evidence type="ECO:0000313" key="7">
    <source>
        <dbReference type="Proteomes" id="UP000185511"/>
    </source>
</evidence>
<keyword evidence="2" id="KW-0238">DNA-binding</keyword>
<feature type="region of interest" description="Disordered" evidence="4">
    <location>
        <begin position="238"/>
        <end position="344"/>
    </location>
</feature>
<dbReference type="SUPFAM" id="SSF48008">
    <property type="entry name" value="GntR ligand-binding domain-like"/>
    <property type="match status" value="1"/>
</dbReference>
<dbReference type="InterPro" id="IPR000524">
    <property type="entry name" value="Tscrpt_reg_HTH_GntR"/>
</dbReference>
<dbReference type="SUPFAM" id="SSF46785">
    <property type="entry name" value="Winged helix' DNA-binding domain"/>
    <property type="match status" value="1"/>
</dbReference>
<dbReference type="GO" id="GO:0003700">
    <property type="term" value="F:DNA-binding transcription factor activity"/>
    <property type="evidence" value="ECO:0007669"/>
    <property type="project" value="InterPro"/>
</dbReference>
<accession>A0AAC9LCD4</accession>
<protein>
    <submittedName>
        <fullName evidence="6">Transcriptional regulator</fullName>
    </submittedName>
</protein>
<dbReference type="AlphaFoldDB" id="A0AAC9LCD4"/>
<keyword evidence="3" id="KW-0804">Transcription</keyword>
<dbReference type="Proteomes" id="UP000185511">
    <property type="component" value="Chromosome"/>
</dbReference>
<feature type="compositionally biased region" description="Low complexity" evidence="4">
    <location>
        <begin position="262"/>
        <end position="278"/>
    </location>
</feature>
<feature type="compositionally biased region" description="Low complexity" evidence="4">
    <location>
        <begin position="292"/>
        <end position="328"/>
    </location>
</feature>
<evidence type="ECO:0000259" key="5">
    <source>
        <dbReference type="PROSITE" id="PS50949"/>
    </source>
</evidence>
<evidence type="ECO:0000256" key="1">
    <source>
        <dbReference type="ARBA" id="ARBA00023015"/>
    </source>
</evidence>
<dbReference type="RefSeq" id="WP_318533300.1">
    <property type="nucleotide sequence ID" value="NZ_CP016076.1"/>
</dbReference>
<keyword evidence="1" id="KW-0805">Transcription regulation</keyword>